<dbReference type="InterPro" id="IPR001412">
    <property type="entry name" value="aa-tRNA-synth_I_CS"/>
</dbReference>
<dbReference type="InterPro" id="IPR010663">
    <property type="entry name" value="Znf_FPG/IleRS"/>
</dbReference>
<keyword evidence="10" id="KW-0862">Zinc</keyword>
<feature type="binding site" evidence="10">
    <location>
        <position position="856"/>
    </location>
    <ligand>
        <name>Zn(2+)</name>
        <dbReference type="ChEBI" id="CHEBI:29105"/>
    </ligand>
</feature>
<dbReference type="InterPro" id="IPR050081">
    <property type="entry name" value="Ile-tRNA_ligase"/>
</dbReference>
<dbReference type="NCBIfam" id="TIGR00392">
    <property type="entry name" value="ileS"/>
    <property type="match status" value="1"/>
</dbReference>
<feature type="binding site" evidence="10">
    <location>
        <position position="873"/>
    </location>
    <ligand>
        <name>Zn(2+)</name>
        <dbReference type="ChEBI" id="CHEBI:29105"/>
    </ligand>
</feature>
<evidence type="ECO:0000256" key="10">
    <source>
        <dbReference type="HAMAP-Rule" id="MF_02002"/>
    </source>
</evidence>
<dbReference type="HAMAP" id="MF_02002">
    <property type="entry name" value="Ile_tRNA_synth_type1"/>
    <property type="match status" value="1"/>
</dbReference>
<dbReference type="InterPro" id="IPR023585">
    <property type="entry name" value="Ile-tRNA-ligase_type1"/>
</dbReference>
<evidence type="ECO:0000256" key="8">
    <source>
        <dbReference type="ARBA" id="ARBA00025217"/>
    </source>
</evidence>
<dbReference type="EMBL" id="CP040825">
    <property type="protein sequence ID" value="QCZ36982.1"/>
    <property type="molecule type" value="Genomic_DNA"/>
</dbReference>
<dbReference type="Gene3D" id="1.10.10.830">
    <property type="entry name" value="Ile-tRNA synthetase CP2 domain-like"/>
    <property type="match status" value="1"/>
</dbReference>
<feature type="binding site" evidence="10">
    <location>
        <position position="859"/>
    </location>
    <ligand>
        <name>Zn(2+)</name>
        <dbReference type="ChEBI" id="CHEBI:29105"/>
    </ligand>
</feature>
<sequence length="883" mass="101803">MDYKKTLNMPETNFDMKANLTTKEPLFRQMWLDKEVYKNILKLRKHGPKFILHDGPPYANGDLHVGHALNKILKDIVVRYKTMSGFYSPFKAGWDTHGLPIEHRMLTEMQIDKSELDPVILRKKAAEYALSQVKKQKEQFKSLQLLSDLEDIYVTLDKKYETKQLEVFKKMVFDGLVYKGLKPVYWSPTSQSALAEAEVEYQDIKSPAVYVRCKVKDATSNFISSGDYLVIWTTTPWTLIANAGIAYGENIEYSKVLINNEYYIIATELLGNFITKLKSPDYQVVSTFNGSHFGELTYTSPVNLNINPVVPGHHVTSEAGTGLVHIAPLFGEDDFLIGQKFNLNKLMHVADDGTIENSNTQFDGMFYLDSNKAISEFLGSEVVAFEWIKHAYPHDWRTHKPIIFRGTPQWFVSIDKIRQQILNQIENNVNTYPDWAKKRLAQMISNRADWTISRQRTWGVPIIIFYDQDKNPVLDPELFDHVINLVSEHGTDIWWEKTTDELLVPKYQNKGFTREMDIMDVWFDSGVSSIAVNIDSELESPYDLYLEGIDQYRGWFNSSIISSVAYKGLSPYKNIVSHGFVLDGKGEKMSKSKGNIISPLDVVKERGADILRLWVANSEYSNDVNISKEILDQNAEIYRKIRNTIKFLLGNLNNYQYQQTELTGIHELINQQLISLKHEVYKAYDEFKFINVIKLLNNYIVDLSGFYLSITKDILYVRKINDPERLMVLYNIYNILDFLILALAPILPTTAEEAYSHFNKVEKLDSVFYETFNKDIPEVNQSIIDSFNEFFELKDTVNALIDAEIKKGTFKRSNEAIVYIPLSEAMQQLDLKTLLMVGKIENSQQTSVAKFESVKCPRCWNHFEESSIQQELCPVCYDVIINN</sequence>
<dbReference type="GO" id="GO:0008270">
    <property type="term" value="F:zinc ion binding"/>
    <property type="evidence" value="ECO:0007669"/>
    <property type="project" value="UniProtKB-UniRule"/>
</dbReference>
<dbReference type="CDD" id="cd00818">
    <property type="entry name" value="IleRS_core"/>
    <property type="match status" value="1"/>
</dbReference>
<dbReference type="Pfam" id="PF08264">
    <property type="entry name" value="Anticodon_1"/>
    <property type="match status" value="1"/>
</dbReference>
<dbReference type="RefSeq" id="WP_139592462.1">
    <property type="nucleotide sequence ID" value="NZ_CP040825.1"/>
</dbReference>
<dbReference type="Pfam" id="PF06827">
    <property type="entry name" value="zf-FPG_IleRS"/>
    <property type="match status" value="1"/>
</dbReference>
<comment type="similarity">
    <text evidence="1 10">Belongs to the class-I aminoacyl-tRNA synthetase family. IleS type 1 subfamily.</text>
</comment>
<evidence type="ECO:0000259" key="13">
    <source>
        <dbReference type="Pfam" id="PF08264"/>
    </source>
</evidence>
<protein>
    <recommendedName>
        <fullName evidence="10">Isoleucine--tRNA ligase</fullName>
        <ecNumber evidence="10">6.1.1.5</ecNumber>
    </recommendedName>
    <alternativeName>
        <fullName evidence="10">Isoleucyl-tRNA synthetase</fullName>
        <shortName evidence="10">IleRS</shortName>
    </alternativeName>
</protein>
<comment type="domain">
    <text evidence="10">IleRS has two distinct active sites: one for aminoacylation and one for editing. The misactivated valine is translocated from the active site to the editing site, which sterically excludes the correctly activated isoleucine. The single editing site contains two valyl binding pockets, one specific for each substrate (Val-AMP or Val-tRNA(Ile)).</text>
</comment>
<dbReference type="GO" id="GO:0006428">
    <property type="term" value="P:isoleucyl-tRNA aminoacylation"/>
    <property type="evidence" value="ECO:0007669"/>
    <property type="project" value="UniProtKB-UniRule"/>
</dbReference>
<dbReference type="InterPro" id="IPR014729">
    <property type="entry name" value="Rossmann-like_a/b/a_fold"/>
</dbReference>
<dbReference type="GO" id="GO:0005829">
    <property type="term" value="C:cytosol"/>
    <property type="evidence" value="ECO:0007669"/>
    <property type="project" value="TreeGrafter"/>
</dbReference>
<dbReference type="InterPro" id="IPR009008">
    <property type="entry name" value="Val/Leu/Ile-tRNA-synth_edit"/>
</dbReference>
<comment type="subunit">
    <text evidence="10">Monomer.</text>
</comment>
<organism evidence="14 15">
    <name type="scientific">Mycoplasma nasistruthionis</name>
    <dbReference type="NCBI Taxonomy" id="353852"/>
    <lineage>
        <taxon>Bacteria</taxon>
        <taxon>Bacillati</taxon>
        <taxon>Mycoplasmatota</taxon>
        <taxon>Mollicutes</taxon>
        <taxon>Mycoplasmataceae</taxon>
        <taxon>Mycoplasma</taxon>
    </lineage>
</organism>
<reference evidence="14 15" key="1">
    <citation type="submission" date="2019-06" db="EMBL/GenBank/DDBJ databases">
        <title>Mycoplasma sp. 2F1A isolated from ostrich.</title>
        <authorList>
            <person name="Spergser J."/>
        </authorList>
    </citation>
    <scope>NUCLEOTIDE SEQUENCE [LARGE SCALE GENOMIC DNA]</scope>
    <source>
        <strain evidence="14 15">2F1A</strain>
    </source>
</reference>
<comment type="cofactor">
    <cofactor evidence="10">
        <name>Zn(2+)</name>
        <dbReference type="ChEBI" id="CHEBI:29105"/>
    </cofactor>
    <text evidence="10">Binds 1 zinc ion per subunit.</text>
</comment>
<feature type="domain" description="Methionyl/Valyl/Leucyl/Isoleucyl-tRNA synthetase anticodon-binding" evidence="13">
    <location>
        <begin position="669"/>
        <end position="818"/>
    </location>
</feature>
<comment type="function">
    <text evidence="8 10">Catalyzes the attachment of isoleucine to tRNA(Ile). As IleRS can inadvertently accommodate and process structurally similar amino acids such as valine, to avoid such errors it has two additional distinct tRNA(Ile)-dependent editing activities. One activity is designated as 'pretransfer' editing and involves the hydrolysis of activated Val-AMP. The other activity is designated 'posttransfer' editing and involves deacylation of mischarged Val-tRNA(Ile).</text>
</comment>
<evidence type="ECO:0000256" key="9">
    <source>
        <dbReference type="ARBA" id="ARBA00048359"/>
    </source>
</evidence>
<evidence type="ECO:0000256" key="6">
    <source>
        <dbReference type="ARBA" id="ARBA00022917"/>
    </source>
</evidence>
<proteinExistence type="inferred from homology"/>
<dbReference type="Proteomes" id="UP000305457">
    <property type="component" value="Chromosome"/>
</dbReference>
<dbReference type="SUPFAM" id="SSF50677">
    <property type="entry name" value="ValRS/IleRS/LeuRS editing domain"/>
    <property type="match status" value="1"/>
</dbReference>
<dbReference type="GO" id="GO:0004822">
    <property type="term" value="F:isoleucine-tRNA ligase activity"/>
    <property type="evidence" value="ECO:0007669"/>
    <property type="project" value="UniProtKB-UniRule"/>
</dbReference>
<dbReference type="PANTHER" id="PTHR42765">
    <property type="entry name" value="SOLEUCYL-TRNA SYNTHETASE"/>
    <property type="match status" value="1"/>
</dbReference>
<dbReference type="Gene3D" id="1.10.730.20">
    <property type="match status" value="1"/>
</dbReference>
<dbReference type="PANTHER" id="PTHR42765:SF1">
    <property type="entry name" value="ISOLEUCINE--TRNA LIGASE, MITOCHONDRIAL"/>
    <property type="match status" value="1"/>
</dbReference>
<dbReference type="SUPFAM" id="SSF52374">
    <property type="entry name" value="Nucleotidylyl transferase"/>
    <property type="match status" value="1"/>
</dbReference>
<gene>
    <name evidence="10 14" type="primary">ileS</name>
    <name evidence="14" type="ORF">FG904_03205</name>
</gene>
<dbReference type="OrthoDB" id="9810365at2"/>
<dbReference type="KEGG" id="mnh:FG904_03205"/>
<dbReference type="PRINTS" id="PR00984">
    <property type="entry name" value="TRNASYNTHILE"/>
</dbReference>
<dbReference type="GO" id="GO:0000049">
    <property type="term" value="F:tRNA binding"/>
    <property type="evidence" value="ECO:0007669"/>
    <property type="project" value="InterPro"/>
</dbReference>
<keyword evidence="10" id="KW-0479">Metal-binding</keyword>
<evidence type="ECO:0000256" key="5">
    <source>
        <dbReference type="ARBA" id="ARBA00022840"/>
    </source>
</evidence>
<evidence type="ECO:0000313" key="15">
    <source>
        <dbReference type="Proteomes" id="UP000305457"/>
    </source>
</evidence>
<keyword evidence="2 10" id="KW-0963">Cytoplasm</keyword>
<dbReference type="Gene3D" id="3.90.740.10">
    <property type="entry name" value="Valyl/Leucyl/Isoleucyl-tRNA synthetase, editing domain"/>
    <property type="match status" value="1"/>
</dbReference>
<evidence type="ECO:0000256" key="7">
    <source>
        <dbReference type="ARBA" id="ARBA00023146"/>
    </source>
</evidence>
<dbReference type="InterPro" id="IPR033708">
    <property type="entry name" value="Anticodon_Ile_BEm"/>
</dbReference>
<keyword evidence="6 10" id="KW-0648">Protein biosynthesis</keyword>
<dbReference type="SUPFAM" id="SSF47323">
    <property type="entry name" value="Anticodon-binding domain of a subclass of class I aminoacyl-tRNA synthetases"/>
    <property type="match status" value="1"/>
</dbReference>
<feature type="binding site" evidence="10">
    <location>
        <position position="876"/>
    </location>
    <ligand>
        <name>Zn(2+)</name>
        <dbReference type="ChEBI" id="CHEBI:29105"/>
    </ligand>
</feature>
<dbReference type="EC" id="6.1.1.5" evidence="10"/>
<comment type="subcellular location">
    <subcellularLocation>
        <location evidence="10">Cytoplasm</location>
    </subcellularLocation>
</comment>
<dbReference type="InterPro" id="IPR009080">
    <property type="entry name" value="tRNAsynth_Ia_anticodon-bd"/>
</dbReference>
<evidence type="ECO:0000256" key="3">
    <source>
        <dbReference type="ARBA" id="ARBA00022598"/>
    </source>
</evidence>
<comment type="catalytic activity">
    <reaction evidence="9 10">
        <text>tRNA(Ile) + L-isoleucine + ATP = L-isoleucyl-tRNA(Ile) + AMP + diphosphate</text>
        <dbReference type="Rhea" id="RHEA:11060"/>
        <dbReference type="Rhea" id="RHEA-COMP:9666"/>
        <dbReference type="Rhea" id="RHEA-COMP:9695"/>
        <dbReference type="ChEBI" id="CHEBI:30616"/>
        <dbReference type="ChEBI" id="CHEBI:33019"/>
        <dbReference type="ChEBI" id="CHEBI:58045"/>
        <dbReference type="ChEBI" id="CHEBI:78442"/>
        <dbReference type="ChEBI" id="CHEBI:78528"/>
        <dbReference type="ChEBI" id="CHEBI:456215"/>
        <dbReference type="EC" id="6.1.1.5"/>
    </reaction>
</comment>
<dbReference type="InterPro" id="IPR002300">
    <property type="entry name" value="aa-tRNA-synth_Ia"/>
</dbReference>
<evidence type="ECO:0000256" key="4">
    <source>
        <dbReference type="ARBA" id="ARBA00022741"/>
    </source>
</evidence>
<dbReference type="PROSITE" id="PS00178">
    <property type="entry name" value="AA_TRNA_LIGASE_I"/>
    <property type="match status" value="1"/>
</dbReference>
<evidence type="ECO:0000256" key="1">
    <source>
        <dbReference type="ARBA" id="ARBA00006887"/>
    </source>
</evidence>
<keyword evidence="4 10" id="KW-0547">Nucleotide-binding</keyword>
<evidence type="ECO:0000259" key="11">
    <source>
        <dbReference type="Pfam" id="PF00133"/>
    </source>
</evidence>
<evidence type="ECO:0000259" key="12">
    <source>
        <dbReference type="Pfam" id="PF06827"/>
    </source>
</evidence>
<dbReference type="CDD" id="cd07960">
    <property type="entry name" value="Anticodon_Ia_Ile_BEm"/>
    <property type="match status" value="1"/>
</dbReference>
<keyword evidence="5 10" id="KW-0067">ATP-binding</keyword>
<dbReference type="AlphaFoldDB" id="A0A5B7XW63"/>
<dbReference type="InterPro" id="IPR002301">
    <property type="entry name" value="Ile-tRNA-ligase"/>
</dbReference>
<dbReference type="Gene3D" id="3.40.50.620">
    <property type="entry name" value="HUPs"/>
    <property type="match status" value="2"/>
</dbReference>
<dbReference type="GO" id="GO:0002161">
    <property type="term" value="F:aminoacyl-tRNA deacylase activity"/>
    <property type="evidence" value="ECO:0007669"/>
    <property type="project" value="InterPro"/>
</dbReference>
<dbReference type="InterPro" id="IPR013155">
    <property type="entry name" value="M/V/L/I-tRNA-synth_anticd-bd"/>
</dbReference>
<feature type="domain" description="Zinc finger FPG/IleRS-type" evidence="12">
    <location>
        <begin position="855"/>
        <end position="879"/>
    </location>
</feature>
<accession>A0A5B7XW63</accession>
<feature type="domain" description="Aminoacyl-tRNA synthetase class Ia" evidence="11">
    <location>
        <begin position="29"/>
        <end position="627"/>
    </location>
</feature>
<keyword evidence="3 10" id="KW-0436">Ligase</keyword>
<name>A0A5B7XW63_9MOLU</name>
<dbReference type="GO" id="GO:0005524">
    <property type="term" value="F:ATP binding"/>
    <property type="evidence" value="ECO:0007669"/>
    <property type="project" value="UniProtKB-UniRule"/>
</dbReference>
<feature type="short sequence motif" description="'KMSKS' region" evidence="10">
    <location>
        <begin position="588"/>
        <end position="592"/>
    </location>
</feature>
<dbReference type="Pfam" id="PF00133">
    <property type="entry name" value="tRNA-synt_1"/>
    <property type="match status" value="1"/>
</dbReference>
<evidence type="ECO:0000256" key="2">
    <source>
        <dbReference type="ARBA" id="ARBA00022490"/>
    </source>
</evidence>
<feature type="short sequence motif" description="'HIGH' region" evidence="10">
    <location>
        <begin position="57"/>
        <end position="67"/>
    </location>
</feature>
<feature type="binding site" evidence="10">
    <location>
        <position position="591"/>
    </location>
    <ligand>
        <name>ATP</name>
        <dbReference type="ChEBI" id="CHEBI:30616"/>
    </ligand>
</feature>
<keyword evidence="7 10" id="KW-0030">Aminoacyl-tRNA synthetase</keyword>
<feature type="binding site" evidence="10">
    <location>
        <position position="547"/>
    </location>
    <ligand>
        <name>L-isoleucyl-5'-AMP</name>
        <dbReference type="ChEBI" id="CHEBI:178002"/>
    </ligand>
</feature>
<evidence type="ECO:0000313" key="14">
    <source>
        <dbReference type="EMBL" id="QCZ36982.1"/>
    </source>
</evidence>